<dbReference type="AlphaFoldDB" id="A0AAV8V591"/>
<dbReference type="EMBL" id="JANEYG010000624">
    <property type="protein sequence ID" value="KAJ8909340.1"/>
    <property type="molecule type" value="Genomic_DNA"/>
</dbReference>
<evidence type="ECO:0000313" key="2">
    <source>
        <dbReference type="Proteomes" id="UP001159042"/>
    </source>
</evidence>
<protein>
    <recommendedName>
        <fullName evidence="3">Transposase</fullName>
    </recommendedName>
</protein>
<dbReference type="Proteomes" id="UP001159042">
    <property type="component" value="Unassembled WGS sequence"/>
</dbReference>
<dbReference type="PANTHER" id="PTHR47326">
    <property type="entry name" value="TRANSPOSABLE ELEMENT TC3 TRANSPOSASE-LIKE PROTEIN"/>
    <property type="match status" value="1"/>
</dbReference>
<keyword evidence="2" id="KW-1185">Reference proteome</keyword>
<evidence type="ECO:0000313" key="1">
    <source>
        <dbReference type="EMBL" id="KAJ8909340.1"/>
    </source>
</evidence>
<dbReference type="GO" id="GO:0003676">
    <property type="term" value="F:nucleic acid binding"/>
    <property type="evidence" value="ECO:0007669"/>
    <property type="project" value="InterPro"/>
</dbReference>
<proteinExistence type="predicted"/>
<organism evidence="1 2">
    <name type="scientific">Exocentrus adspersus</name>
    <dbReference type="NCBI Taxonomy" id="1586481"/>
    <lineage>
        <taxon>Eukaryota</taxon>
        <taxon>Metazoa</taxon>
        <taxon>Ecdysozoa</taxon>
        <taxon>Arthropoda</taxon>
        <taxon>Hexapoda</taxon>
        <taxon>Insecta</taxon>
        <taxon>Pterygota</taxon>
        <taxon>Neoptera</taxon>
        <taxon>Endopterygota</taxon>
        <taxon>Coleoptera</taxon>
        <taxon>Polyphaga</taxon>
        <taxon>Cucujiformia</taxon>
        <taxon>Chrysomeloidea</taxon>
        <taxon>Cerambycidae</taxon>
        <taxon>Lamiinae</taxon>
        <taxon>Acanthocinini</taxon>
        <taxon>Exocentrus</taxon>
    </lineage>
</organism>
<name>A0AAV8V591_9CUCU</name>
<evidence type="ECO:0008006" key="3">
    <source>
        <dbReference type="Google" id="ProtNLM"/>
    </source>
</evidence>
<sequence length="261" mass="30775">MSYLTENLKIEILMMIGFGDRMRTQTEVAALFQRNHPDLPPLNRSTVSKIEAYYKTHGHVRNIPRQRPQKVTEDTKLNILLRYEESPITPARQIAREYNLCKKTILKILKSAGKRPFKMTPVQELLDDDSDRRVEFCESMMNFINDGQILPDWILFSDEAIFTLHGEVNRQNCRYYAETNPHWIVEQHTQHRAKLNVWAGVIEDRIIGPIFFDETLTGDRYRHFLENTLTLRSLQDEFYHRLALCQEVNGAHFEQLINNNK</sequence>
<reference evidence="1 2" key="1">
    <citation type="journal article" date="2023" name="Insect Mol. Biol.">
        <title>Genome sequencing provides insights into the evolution of gene families encoding plant cell wall-degrading enzymes in longhorned beetles.</title>
        <authorList>
            <person name="Shin N.R."/>
            <person name="Okamura Y."/>
            <person name="Kirsch R."/>
            <person name="Pauchet Y."/>
        </authorList>
    </citation>
    <scope>NUCLEOTIDE SEQUENCE [LARGE SCALE GENOMIC DNA]</scope>
    <source>
        <strain evidence="1">EAD_L_NR</strain>
    </source>
</reference>
<gene>
    <name evidence="1" type="ORF">NQ315_003285</name>
</gene>
<dbReference type="PANTHER" id="PTHR47326:SF1">
    <property type="entry name" value="HTH PSQ-TYPE DOMAIN-CONTAINING PROTEIN"/>
    <property type="match status" value="1"/>
</dbReference>
<accession>A0AAV8V591</accession>
<dbReference type="Gene3D" id="3.30.420.10">
    <property type="entry name" value="Ribonuclease H-like superfamily/Ribonuclease H"/>
    <property type="match status" value="1"/>
</dbReference>
<dbReference type="InterPro" id="IPR036397">
    <property type="entry name" value="RNaseH_sf"/>
</dbReference>
<comment type="caution">
    <text evidence="1">The sequence shown here is derived from an EMBL/GenBank/DDBJ whole genome shotgun (WGS) entry which is preliminary data.</text>
</comment>